<accession>A0A285CYX0</accession>
<dbReference type="RefSeq" id="WP_097159350.1">
    <property type="nucleotide sequence ID" value="NZ_JBEPMQ010000005.1"/>
</dbReference>
<dbReference type="OrthoDB" id="2381338at2"/>
<reference evidence="1 2" key="1">
    <citation type="submission" date="2017-08" db="EMBL/GenBank/DDBJ databases">
        <authorList>
            <person name="de Groot N.N."/>
        </authorList>
    </citation>
    <scope>NUCLEOTIDE SEQUENCE [LARGE SCALE GENOMIC DNA]</scope>
    <source>
        <strain evidence="1 2">JC228</strain>
    </source>
</reference>
<protein>
    <submittedName>
        <fullName evidence="1">Predicted AlkP superfamily pyrophosphatase or phosphodiesterase</fullName>
    </submittedName>
</protein>
<evidence type="ECO:0000313" key="1">
    <source>
        <dbReference type="EMBL" id="SNX72752.1"/>
    </source>
</evidence>
<dbReference type="EMBL" id="OAOP01000006">
    <property type="protein sequence ID" value="SNX72752.1"/>
    <property type="molecule type" value="Genomic_DNA"/>
</dbReference>
<dbReference type="AlphaFoldDB" id="A0A285CYX0"/>
<dbReference type="Proteomes" id="UP000219546">
    <property type="component" value="Unassembled WGS sequence"/>
</dbReference>
<dbReference type="Pfam" id="PF01663">
    <property type="entry name" value="Phosphodiest"/>
    <property type="match status" value="1"/>
</dbReference>
<name>A0A285CYX0_9BACI</name>
<proteinExistence type="predicted"/>
<evidence type="ECO:0000313" key="2">
    <source>
        <dbReference type="Proteomes" id="UP000219546"/>
    </source>
</evidence>
<organism evidence="1 2">
    <name type="scientific">Bacillus oleivorans</name>
    <dbReference type="NCBI Taxonomy" id="1448271"/>
    <lineage>
        <taxon>Bacteria</taxon>
        <taxon>Bacillati</taxon>
        <taxon>Bacillota</taxon>
        <taxon>Bacilli</taxon>
        <taxon>Bacillales</taxon>
        <taxon>Bacillaceae</taxon>
        <taxon>Bacillus</taxon>
    </lineage>
</organism>
<keyword evidence="2" id="KW-1185">Reference proteome</keyword>
<dbReference type="InterPro" id="IPR017850">
    <property type="entry name" value="Alkaline_phosphatase_core_sf"/>
</dbReference>
<dbReference type="InterPro" id="IPR002591">
    <property type="entry name" value="Phosphodiest/P_Trfase"/>
</dbReference>
<gene>
    <name evidence="1" type="ORF">SAMN05877753_106193</name>
</gene>
<sequence length="491" mass="55950">MNPNLPFKPVILLMIDTLMPNPLEVAVQTGHAPALQFLMEKGIYISNMVSSFPTMSVTIDSSLLTGTYPDKHHIPGLNWFDVSNNEIINYGTGFRETFRLGADRFISNMLYRLNNNDLSGDVTTIYEDLAQKGIPSASINAFVYRGNTPQRLHFPRMLSSLTHGDREWTTAATPIFSLGSLSKLRPWGFVPQIFVGNYKFSARELRHLIRKNELPGFTLCTFQDLDLRVHFKGPMDIKGIAQMDREVQKILNLYPSWEEALIRNVWLVMGDNGHAPMGSRYNDFIIDLRKIFKKFRIARLQRSVCEKDQLVLCVNQRMAYIYVLDKNLPLSVIIERLKHDHRIDIIAWKNGSYIYVESGMREGLLHYGPGGEYTDEYNQLWSIKGNPELMDLRLTNDKRVTYGDYPDALARVYGALHSHPGRFIVVNAKPGCEFKAQSTPFHLGGSAHGSLHKQESLVPLVIAGTAVTPNYPRIVDLKEFVLRLILQQFMD</sequence>
<dbReference type="SUPFAM" id="SSF53649">
    <property type="entry name" value="Alkaline phosphatase-like"/>
    <property type="match status" value="1"/>
</dbReference>
<dbReference type="Gene3D" id="3.40.720.10">
    <property type="entry name" value="Alkaline Phosphatase, subunit A"/>
    <property type="match status" value="1"/>
</dbReference>